<dbReference type="PANTHER" id="PTHR24305">
    <property type="entry name" value="CYTOCHROME P450"/>
    <property type="match status" value="1"/>
</dbReference>
<feature type="binding site" description="axial binding residue" evidence="13">
    <location>
        <position position="503"/>
    </location>
    <ligand>
        <name>heme</name>
        <dbReference type="ChEBI" id="CHEBI:30413"/>
    </ligand>
    <ligandPart>
        <name>Fe</name>
        <dbReference type="ChEBI" id="CHEBI:18248"/>
    </ligandPart>
</feature>
<dbReference type="GO" id="GO:0016020">
    <property type="term" value="C:membrane"/>
    <property type="evidence" value="ECO:0007669"/>
    <property type="project" value="UniProtKB-SubCell"/>
</dbReference>
<dbReference type="PRINTS" id="PR00463">
    <property type="entry name" value="EP450I"/>
</dbReference>
<keyword evidence="9 14" id="KW-0560">Oxidoreductase</keyword>
<dbReference type="InterPro" id="IPR017972">
    <property type="entry name" value="Cyt_P450_CS"/>
</dbReference>
<comment type="subcellular location">
    <subcellularLocation>
        <location evidence="2">Membrane</location>
    </subcellularLocation>
</comment>
<dbReference type="OrthoDB" id="1470350at2759"/>
<dbReference type="GO" id="GO:0020037">
    <property type="term" value="F:heme binding"/>
    <property type="evidence" value="ECO:0007669"/>
    <property type="project" value="InterPro"/>
</dbReference>
<evidence type="ECO:0000256" key="8">
    <source>
        <dbReference type="ARBA" id="ARBA00022989"/>
    </source>
</evidence>
<dbReference type="InterPro" id="IPR002401">
    <property type="entry name" value="Cyt_P450_E_grp-I"/>
</dbReference>
<keyword evidence="8" id="KW-1133">Transmembrane helix</keyword>
<dbReference type="GO" id="GO:0004497">
    <property type="term" value="F:monooxygenase activity"/>
    <property type="evidence" value="ECO:0007669"/>
    <property type="project" value="UniProtKB-KW"/>
</dbReference>
<proteinExistence type="inferred from homology"/>
<dbReference type="GO" id="GO:0005506">
    <property type="term" value="F:iron ion binding"/>
    <property type="evidence" value="ECO:0007669"/>
    <property type="project" value="InterPro"/>
</dbReference>
<evidence type="ECO:0000256" key="4">
    <source>
        <dbReference type="ARBA" id="ARBA00010617"/>
    </source>
</evidence>
<dbReference type="InterPro" id="IPR001128">
    <property type="entry name" value="Cyt_P450"/>
</dbReference>
<evidence type="ECO:0000256" key="12">
    <source>
        <dbReference type="ARBA" id="ARBA00023136"/>
    </source>
</evidence>
<evidence type="ECO:0000256" key="14">
    <source>
        <dbReference type="RuleBase" id="RU000461"/>
    </source>
</evidence>
<accession>A0A0C9V915</accession>
<comment type="pathway">
    <text evidence="3">Secondary metabolite biosynthesis; terpenoid biosynthesis.</text>
</comment>
<evidence type="ECO:0000256" key="6">
    <source>
        <dbReference type="ARBA" id="ARBA00022692"/>
    </source>
</evidence>
<evidence type="ECO:0000256" key="10">
    <source>
        <dbReference type="ARBA" id="ARBA00023004"/>
    </source>
</evidence>
<evidence type="ECO:0000256" key="1">
    <source>
        <dbReference type="ARBA" id="ARBA00001971"/>
    </source>
</evidence>
<keyword evidence="7 13" id="KW-0479">Metal-binding</keyword>
<dbReference type="InterPro" id="IPR036396">
    <property type="entry name" value="Cyt_P450_sf"/>
</dbReference>
<comment type="cofactor">
    <cofactor evidence="1 13">
        <name>heme</name>
        <dbReference type="ChEBI" id="CHEBI:30413"/>
    </cofactor>
</comment>
<dbReference type="PANTHER" id="PTHR24305:SF166">
    <property type="entry name" value="CYTOCHROME P450 12A4, MITOCHONDRIAL-RELATED"/>
    <property type="match status" value="1"/>
</dbReference>
<dbReference type="Gene3D" id="1.10.630.10">
    <property type="entry name" value="Cytochrome P450"/>
    <property type="match status" value="1"/>
</dbReference>
<dbReference type="HOGENOM" id="CLU_001570_25_0_1"/>
<dbReference type="InterPro" id="IPR050121">
    <property type="entry name" value="Cytochrome_P450_monoxygenase"/>
</dbReference>
<dbReference type="PROSITE" id="PS00086">
    <property type="entry name" value="CYTOCHROME_P450"/>
    <property type="match status" value="1"/>
</dbReference>
<dbReference type="SUPFAM" id="SSF48264">
    <property type="entry name" value="Cytochrome P450"/>
    <property type="match status" value="1"/>
</dbReference>
<dbReference type="PRINTS" id="PR00385">
    <property type="entry name" value="P450"/>
</dbReference>
<name>A0A0C9V915_9AGAM</name>
<keyword evidence="5 13" id="KW-0349">Heme</keyword>
<keyword evidence="6" id="KW-0812">Transmembrane</keyword>
<keyword evidence="10 13" id="KW-0408">Iron</keyword>
<comment type="similarity">
    <text evidence="4 14">Belongs to the cytochrome P450 family.</text>
</comment>
<keyword evidence="12" id="KW-0472">Membrane</keyword>
<evidence type="ECO:0000256" key="9">
    <source>
        <dbReference type="ARBA" id="ARBA00023002"/>
    </source>
</evidence>
<evidence type="ECO:0000313" key="15">
    <source>
        <dbReference type="EMBL" id="KIJ62164.1"/>
    </source>
</evidence>
<evidence type="ECO:0000256" key="11">
    <source>
        <dbReference type="ARBA" id="ARBA00023033"/>
    </source>
</evidence>
<keyword evidence="11 14" id="KW-0503">Monooxygenase</keyword>
<dbReference type="GO" id="GO:0016705">
    <property type="term" value="F:oxidoreductase activity, acting on paired donors, with incorporation or reduction of molecular oxygen"/>
    <property type="evidence" value="ECO:0007669"/>
    <property type="project" value="InterPro"/>
</dbReference>
<keyword evidence="16" id="KW-1185">Reference proteome</keyword>
<evidence type="ECO:0000313" key="16">
    <source>
        <dbReference type="Proteomes" id="UP000053820"/>
    </source>
</evidence>
<evidence type="ECO:0000256" key="5">
    <source>
        <dbReference type="ARBA" id="ARBA00022617"/>
    </source>
</evidence>
<dbReference type="EMBL" id="KN839857">
    <property type="protein sequence ID" value="KIJ62164.1"/>
    <property type="molecule type" value="Genomic_DNA"/>
</dbReference>
<evidence type="ECO:0000256" key="2">
    <source>
        <dbReference type="ARBA" id="ARBA00004370"/>
    </source>
</evidence>
<dbReference type="AlphaFoldDB" id="A0A0C9V915"/>
<evidence type="ECO:0000256" key="7">
    <source>
        <dbReference type="ARBA" id="ARBA00022723"/>
    </source>
</evidence>
<sequence length="566" mass="63474">MDAFSSAIRDHWAITGIALVVLKIALGKTLALRKAFSHINKYPGRRLLWIDPFHSLALVLAPFFPRPGSIGYYGGKLTFYKEFGSTVFASIRFLTAQQYFWVADAEALKIITSDRHTFQKDVAAYEALNFYGPNLVSTETTDWKRHRAVAMPAFSEANVALVWTETLRIVNEWFEQLDLQASTNRTKDLTVDLVSPMAQATLLVISSAGFGRRVSWTADLSVEPPPGCSLTFRSAVMNSVDNVIFRILTPNWFSTLSSFIKVPYLSSRVLLTQHSFEDLQRHMMDLVASARADIASGKPPSASDAALLRNLVEANMSQDGDYKRLTDGELLSNIFTFLLAGHETSAHTLSFAFALLALYPEAQQKLYEEATSIWPGDLPTTELPTTYKEDFSKLAYTTAFFRETLRLYPSEPRLAKDVRNDTILPATYFTPGSTQDPTVEGEKFSVAIPAGSVVIMDIWALHMNPLYWGEDVEDFKPERFIDKGSYRWPRNAFLPFSGGARSCIGQRFAITESICILANVVRRYQVLVPDDLASLSRKEQEATMLKWTTGVTITPTNARVKLCRRV</sequence>
<dbReference type="Proteomes" id="UP000053820">
    <property type="component" value="Unassembled WGS sequence"/>
</dbReference>
<organism evidence="15 16">
    <name type="scientific">Hydnomerulius pinastri MD-312</name>
    <dbReference type="NCBI Taxonomy" id="994086"/>
    <lineage>
        <taxon>Eukaryota</taxon>
        <taxon>Fungi</taxon>
        <taxon>Dikarya</taxon>
        <taxon>Basidiomycota</taxon>
        <taxon>Agaricomycotina</taxon>
        <taxon>Agaricomycetes</taxon>
        <taxon>Agaricomycetidae</taxon>
        <taxon>Boletales</taxon>
        <taxon>Boletales incertae sedis</taxon>
        <taxon>Leucogyrophana</taxon>
    </lineage>
</organism>
<evidence type="ECO:0000256" key="13">
    <source>
        <dbReference type="PIRSR" id="PIRSR602401-1"/>
    </source>
</evidence>
<gene>
    <name evidence="15" type="ORF">HYDPIDRAFT_182927</name>
</gene>
<evidence type="ECO:0000256" key="3">
    <source>
        <dbReference type="ARBA" id="ARBA00004721"/>
    </source>
</evidence>
<dbReference type="Pfam" id="PF00067">
    <property type="entry name" value="p450"/>
    <property type="match status" value="1"/>
</dbReference>
<protein>
    <submittedName>
        <fullName evidence="15">Unplaced genomic scaffold scaffold_23, whole genome shotgun sequence</fullName>
    </submittedName>
</protein>
<reference evidence="15 16" key="1">
    <citation type="submission" date="2014-04" db="EMBL/GenBank/DDBJ databases">
        <title>Evolutionary Origins and Diversification of the Mycorrhizal Mutualists.</title>
        <authorList>
            <consortium name="DOE Joint Genome Institute"/>
            <consortium name="Mycorrhizal Genomics Consortium"/>
            <person name="Kohler A."/>
            <person name="Kuo A."/>
            <person name="Nagy L.G."/>
            <person name="Floudas D."/>
            <person name="Copeland A."/>
            <person name="Barry K.W."/>
            <person name="Cichocki N."/>
            <person name="Veneault-Fourrey C."/>
            <person name="LaButti K."/>
            <person name="Lindquist E.A."/>
            <person name="Lipzen A."/>
            <person name="Lundell T."/>
            <person name="Morin E."/>
            <person name="Murat C."/>
            <person name="Riley R."/>
            <person name="Ohm R."/>
            <person name="Sun H."/>
            <person name="Tunlid A."/>
            <person name="Henrissat B."/>
            <person name="Grigoriev I.V."/>
            <person name="Hibbett D.S."/>
            <person name="Martin F."/>
        </authorList>
    </citation>
    <scope>NUCLEOTIDE SEQUENCE [LARGE SCALE GENOMIC DNA]</scope>
    <source>
        <strain evidence="15 16">MD-312</strain>
    </source>
</reference>